<sequence>MDLGSPTYTVSMWFRRILVPVDGSENSMRALELALDFSMRYGSKVTVIYACNRCSDAEEVKARVKEKLNEKIEYEYRTVDVPQDSSISNEILRTLSEGVFDAVIMGARGNTTNSDINTGSNALSIVVNAPITVIVVR</sequence>
<proteinExistence type="inferred from homology"/>
<dbReference type="AlphaFoldDB" id="H2C862"/>
<protein>
    <submittedName>
        <fullName evidence="3">Universal stress protein UspA-like protein</fullName>
    </submittedName>
</protein>
<dbReference type="InterPro" id="IPR006015">
    <property type="entry name" value="Universal_stress_UspA"/>
</dbReference>
<comment type="similarity">
    <text evidence="1">Belongs to the universal stress protein A family.</text>
</comment>
<dbReference type="InterPro" id="IPR014729">
    <property type="entry name" value="Rossmann-like_a/b/a_fold"/>
</dbReference>
<keyword evidence="4" id="KW-1185">Reference proteome</keyword>
<organism evidence="3 4">
    <name type="scientific">Metallosphaera yellowstonensis MK1</name>
    <dbReference type="NCBI Taxonomy" id="671065"/>
    <lineage>
        <taxon>Archaea</taxon>
        <taxon>Thermoproteota</taxon>
        <taxon>Thermoprotei</taxon>
        <taxon>Sulfolobales</taxon>
        <taxon>Sulfolobaceae</taxon>
        <taxon>Metallosphaera</taxon>
    </lineage>
</organism>
<dbReference type="Gene3D" id="3.40.50.620">
    <property type="entry name" value="HUPs"/>
    <property type="match status" value="1"/>
</dbReference>
<dbReference type="HOGENOM" id="CLU_049301_16_5_2"/>
<gene>
    <name evidence="3" type="ORF">MetMK1DRAFT_00027660</name>
</gene>
<dbReference type="PRINTS" id="PR01438">
    <property type="entry name" value="UNVRSLSTRESS"/>
</dbReference>
<name>H2C862_9CREN</name>
<dbReference type="PANTHER" id="PTHR46268">
    <property type="entry name" value="STRESS RESPONSE PROTEIN NHAX"/>
    <property type="match status" value="1"/>
</dbReference>
<dbReference type="Proteomes" id="UP000003980">
    <property type="component" value="Unassembled WGS sequence"/>
</dbReference>
<dbReference type="CDD" id="cd00293">
    <property type="entry name" value="USP-like"/>
    <property type="match status" value="1"/>
</dbReference>
<accession>H2C862</accession>
<evidence type="ECO:0000313" key="4">
    <source>
        <dbReference type="Proteomes" id="UP000003980"/>
    </source>
</evidence>
<dbReference type="InterPro" id="IPR006016">
    <property type="entry name" value="UspA"/>
</dbReference>
<reference evidence="3 4" key="1">
    <citation type="submission" date="2012-01" db="EMBL/GenBank/DDBJ databases">
        <title>Improved High-Quality Draft sequence of Metallosphaera yellowstonensis MK1.</title>
        <authorList>
            <consortium name="US DOE Joint Genome Institute"/>
            <person name="Lucas S."/>
            <person name="Han J."/>
            <person name="Cheng J.-F."/>
            <person name="Goodwin L."/>
            <person name="Pitluck S."/>
            <person name="Peters L."/>
            <person name="Teshima H."/>
            <person name="Detter J.C."/>
            <person name="Han C."/>
            <person name="Tapia R."/>
            <person name="Land M."/>
            <person name="Hauser L."/>
            <person name="Kyrpides N."/>
            <person name="Kozubal M."/>
            <person name="Macur R.E."/>
            <person name="Jay Z."/>
            <person name="Inskeep W."/>
            <person name="Woyke T."/>
        </authorList>
    </citation>
    <scope>NUCLEOTIDE SEQUENCE [LARGE SCALE GENOMIC DNA]</scope>
    <source>
        <strain evidence="3 4">MK1</strain>
    </source>
</reference>
<evidence type="ECO:0000313" key="3">
    <source>
        <dbReference type="EMBL" id="EHP68338.1"/>
    </source>
</evidence>
<dbReference type="PANTHER" id="PTHR46268:SF25">
    <property type="entry name" value="USPA DOMAIN PROTEIN"/>
    <property type="match status" value="1"/>
</dbReference>
<dbReference type="Pfam" id="PF00582">
    <property type="entry name" value="Usp"/>
    <property type="match status" value="1"/>
</dbReference>
<feature type="domain" description="UspA" evidence="2">
    <location>
        <begin position="14"/>
        <end position="137"/>
    </location>
</feature>
<evidence type="ECO:0000256" key="1">
    <source>
        <dbReference type="ARBA" id="ARBA00008791"/>
    </source>
</evidence>
<dbReference type="SUPFAM" id="SSF52402">
    <property type="entry name" value="Adenine nucleotide alpha hydrolases-like"/>
    <property type="match status" value="1"/>
</dbReference>
<evidence type="ECO:0000259" key="2">
    <source>
        <dbReference type="Pfam" id="PF00582"/>
    </source>
</evidence>
<dbReference type="STRING" id="671065.MetMK1DRAFT_00027660"/>
<dbReference type="eggNOG" id="arCOG02053">
    <property type="taxonomic scope" value="Archaea"/>
</dbReference>
<dbReference type="EMBL" id="JH597770">
    <property type="protein sequence ID" value="EHP68338.1"/>
    <property type="molecule type" value="Genomic_DNA"/>
</dbReference>